<dbReference type="InterPro" id="IPR027417">
    <property type="entry name" value="P-loop_NTPase"/>
</dbReference>
<dbReference type="GO" id="GO:0005524">
    <property type="term" value="F:ATP binding"/>
    <property type="evidence" value="ECO:0007669"/>
    <property type="project" value="UniProtKB-KW"/>
</dbReference>
<dbReference type="KEGG" id="ngf:FRF71_14345"/>
<evidence type="ECO:0000256" key="2">
    <source>
        <dbReference type="ARBA" id="ARBA00022840"/>
    </source>
</evidence>
<keyword evidence="3" id="KW-0808">Transferase</keyword>
<dbReference type="InterPro" id="IPR005702">
    <property type="entry name" value="Wzc-like_C"/>
</dbReference>
<proteinExistence type="predicted"/>
<dbReference type="OrthoDB" id="230260at2"/>
<dbReference type="InterPro" id="IPR033756">
    <property type="entry name" value="YlxH/NBP35"/>
</dbReference>
<dbReference type="AlphaFoldDB" id="A0A5B8S6J2"/>
<organism evidence="3 4">
    <name type="scientific">Novosphingobium ginsenosidimutans</name>
    <dbReference type="NCBI Taxonomy" id="1176536"/>
    <lineage>
        <taxon>Bacteria</taxon>
        <taxon>Pseudomonadati</taxon>
        <taxon>Pseudomonadota</taxon>
        <taxon>Alphaproteobacteria</taxon>
        <taxon>Sphingomonadales</taxon>
        <taxon>Sphingomonadaceae</taxon>
        <taxon>Novosphingobium</taxon>
    </lineage>
</organism>
<sequence>MADVDYTIAPGALRERPHALADSSAQHSFVLTEHLVAATRPGSIQAESFRGLRSNLLSQHVNRGRRALAICSPAAEAGCSFVSANLAFVMAQAGVNTLLIDGNLRGPSIHQFIASDHYGAGLGECLADDTLPLAGVIKRVQPSLSVLYAGDAGIAAADRLGSSVFRNLISQCLRDYDLTIIDTPPSSLSADARRIAAVTHYALVVTRRDKTFVKDVRVLLDELAADGAEPIGTYLNDF</sequence>
<keyword evidence="4" id="KW-1185">Reference proteome</keyword>
<dbReference type="CDD" id="cd05387">
    <property type="entry name" value="BY-kinase"/>
    <property type="match status" value="1"/>
</dbReference>
<dbReference type="RefSeq" id="WP_147091298.1">
    <property type="nucleotide sequence ID" value="NZ_BAABJD010000002.1"/>
</dbReference>
<dbReference type="PANTHER" id="PTHR32309:SF31">
    <property type="entry name" value="CAPSULAR EXOPOLYSACCHARIDE FAMILY"/>
    <property type="match status" value="1"/>
</dbReference>
<dbReference type="Gene3D" id="3.40.50.300">
    <property type="entry name" value="P-loop containing nucleotide triphosphate hydrolases"/>
    <property type="match status" value="1"/>
</dbReference>
<keyword evidence="2" id="KW-0067">ATP-binding</keyword>
<name>A0A5B8S6J2_9SPHN</name>
<reference evidence="3 4" key="1">
    <citation type="journal article" date="2013" name="J. Microbiol. Biotechnol.">
        <title>Novosphingobium ginsenosidimutans sp. nov., with the ability to convert ginsenoside.</title>
        <authorList>
            <person name="Kim J.K."/>
            <person name="He D."/>
            <person name="Liu Q.M."/>
            <person name="Park H.Y."/>
            <person name="Jung M.S."/>
            <person name="Yoon M.H."/>
            <person name="Kim S.C."/>
            <person name="Im W.T."/>
        </authorList>
    </citation>
    <scope>NUCLEOTIDE SEQUENCE [LARGE SCALE GENOMIC DNA]</scope>
    <source>
        <strain evidence="3 4">FW-6</strain>
    </source>
</reference>
<gene>
    <name evidence="3" type="ORF">FRF71_14345</name>
</gene>
<dbReference type="Proteomes" id="UP000321172">
    <property type="component" value="Chromosome"/>
</dbReference>
<keyword evidence="1" id="KW-0547">Nucleotide-binding</keyword>
<evidence type="ECO:0000256" key="1">
    <source>
        <dbReference type="ARBA" id="ARBA00022741"/>
    </source>
</evidence>
<evidence type="ECO:0000313" key="3">
    <source>
        <dbReference type="EMBL" id="QEA17219.1"/>
    </source>
</evidence>
<dbReference type="PANTHER" id="PTHR32309">
    <property type="entry name" value="TYROSINE-PROTEIN KINASE"/>
    <property type="match status" value="1"/>
</dbReference>
<keyword evidence="3" id="KW-0418">Kinase</keyword>
<dbReference type="InterPro" id="IPR050445">
    <property type="entry name" value="Bact_polysacc_biosynth/exp"/>
</dbReference>
<dbReference type="Pfam" id="PF10609">
    <property type="entry name" value="ParA"/>
    <property type="match status" value="1"/>
</dbReference>
<evidence type="ECO:0000313" key="4">
    <source>
        <dbReference type="Proteomes" id="UP000321172"/>
    </source>
</evidence>
<dbReference type="SUPFAM" id="SSF52540">
    <property type="entry name" value="P-loop containing nucleoside triphosphate hydrolases"/>
    <property type="match status" value="1"/>
</dbReference>
<dbReference type="GO" id="GO:0016301">
    <property type="term" value="F:kinase activity"/>
    <property type="evidence" value="ECO:0007669"/>
    <property type="project" value="UniProtKB-KW"/>
</dbReference>
<dbReference type="EMBL" id="CP042345">
    <property type="protein sequence ID" value="QEA17219.1"/>
    <property type="molecule type" value="Genomic_DNA"/>
</dbReference>
<accession>A0A5B8S6J2</accession>
<protein>
    <submittedName>
        <fullName evidence="3">CpsD/CapB family tyrosine-protein kinase</fullName>
    </submittedName>
</protein>